<dbReference type="Pfam" id="PF00294">
    <property type="entry name" value="PfkB"/>
    <property type="match status" value="1"/>
</dbReference>
<comment type="catalytic activity">
    <reaction evidence="11">
        <text>adenosine + ATP = AMP + ADP + H(+)</text>
        <dbReference type="Rhea" id="RHEA:20824"/>
        <dbReference type="ChEBI" id="CHEBI:15378"/>
        <dbReference type="ChEBI" id="CHEBI:16335"/>
        <dbReference type="ChEBI" id="CHEBI:30616"/>
        <dbReference type="ChEBI" id="CHEBI:456215"/>
        <dbReference type="ChEBI" id="CHEBI:456216"/>
        <dbReference type="EC" id="2.7.1.20"/>
    </reaction>
</comment>
<dbReference type="InterPro" id="IPR002173">
    <property type="entry name" value="Carboh/pur_kinase_PfkB_CS"/>
</dbReference>
<evidence type="ECO:0000256" key="5">
    <source>
        <dbReference type="ARBA" id="ARBA00022679"/>
    </source>
</evidence>
<dbReference type="GO" id="GO:0006144">
    <property type="term" value="P:purine nucleobase metabolic process"/>
    <property type="evidence" value="ECO:0007669"/>
    <property type="project" value="TreeGrafter"/>
</dbReference>
<dbReference type="AlphaFoldDB" id="A0AAF0FD32"/>
<dbReference type="PANTHER" id="PTHR45769:SF3">
    <property type="entry name" value="ADENOSINE KINASE"/>
    <property type="match status" value="1"/>
</dbReference>
<dbReference type="Gene3D" id="3.30.1110.10">
    <property type="match status" value="1"/>
</dbReference>
<evidence type="ECO:0000256" key="7">
    <source>
        <dbReference type="ARBA" id="ARBA00022741"/>
    </source>
</evidence>
<feature type="active site" description="Proton acceptor" evidence="10">
    <location>
        <position position="298"/>
    </location>
</feature>
<keyword evidence="5 11" id="KW-0808">Transferase</keyword>
<dbReference type="GO" id="GO:0044209">
    <property type="term" value="P:AMP salvage"/>
    <property type="evidence" value="ECO:0007669"/>
    <property type="project" value="UniProtKB-UniRule"/>
</dbReference>
<dbReference type="InterPro" id="IPR029056">
    <property type="entry name" value="Ribokinase-like"/>
</dbReference>
<keyword evidence="11" id="KW-0460">Magnesium</keyword>
<evidence type="ECO:0000256" key="4">
    <source>
        <dbReference type="ARBA" id="ARBA00012119"/>
    </source>
</evidence>
<dbReference type="GO" id="GO:0005524">
    <property type="term" value="F:ATP binding"/>
    <property type="evidence" value="ECO:0007669"/>
    <property type="project" value="UniProtKB-UniRule"/>
</dbReference>
<dbReference type="Proteomes" id="UP001214628">
    <property type="component" value="Chromosome 3"/>
</dbReference>
<gene>
    <name evidence="13" type="primary">ADO1</name>
    <name evidence="13" type="ORF">MPSI1_002671</name>
</gene>
<evidence type="ECO:0000256" key="2">
    <source>
        <dbReference type="ARBA" id="ARBA00004801"/>
    </source>
</evidence>
<dbReference type="InterPro" id="IPR001805">
    <property type="entry name" value="Adenokinase"/>
</dbReference>
<keyword evidence="7 11" id="KW-0547">Nucleotide-binding</keyword>
<dbReference type="CDD" id="cd01168">
    <property type="entry name" value="adenosine_kinase"/>
    <property type="match status" value="1"/>
</dbReference>
<evidence type="ECO:0000313" key="13">
    <source>
        <dbReference type="EMBL" id="WFD44006.1"/>
    </source>
</evidence>
<dbReference type="EC" id="2.7.1.20" evidence="4 11"/>
<evidence type="ECO:0000256" key="10">
    <source>
        <dbReference type="PIRSR" id="PIRSR601805-1"/>
    </source>
</evidence>
<keyword evidence="14" id="KW-1185">Reference proteome</keyword>
<evidence type="ECO:0000256" key="6">
    <source>
        <dbReference type="ARBA" id="ARBA00022726"/>
    </source>
</evidence>
<evidence type="ECO:0000256" key="11">
    <source>
        <dbReference type="RuleBase" id="RU368116"/>
    </source>
</evidence>
<comment type="cofactor">
    <cofactor evidence="1 11">
        <name>Mg(2+)</name>
        <dbReference type="ChEBI" id="CHEBI:18420"/>
    </cofactor>
</comment>
<dbReference type="Gene3D" id="3.40.1190.20">
    <property type="match status" value="1"/>
</dbReference>
<protein>
    <recommendedName>
        <fullName evidence="4 11">Adenosine kinase</fullName>
        <shortName evidence="11">AK</shortName>
        <ecNumber evidence="4 11">2.7.1.20</ecNumber>
    </recommendedName>
    <alternativeName>
        <fullName evidence="11">Adenosine 5'-phosphotransferase</fullName>
    </alternativeName>
</protein>
<sequence>MMGNETLKLVAMGNPLLDMQVRDGEAVLEKYNLKPNDAVLANEQQLSIYQHLVENYQVTYVAGGAAQNTARAVQYVLPENSTAYIGAVGKDDLAQQLRSANDREGLQSLYQVVDGTPTGSCAVVITGHDRSLCTNLGAAEKFNVSHLETPDVKAAIDAAPYFYLGGFFLTHGMESALKLAKHAKDNDKFFSFNLSAPFIPQFFKGQVDQVLPYAQLVIGNESEAEAYAQAANLNTKDLAEIAQAIANAPSEIQKPRTVLITHGSQATIRAVQNASQTYTHETPKIESKDIVDSNGAGDAFAGGVLAGLISGKSIEQAVDIGHRLGGMCIGQVGPVLKFRTLILSTNP</sequence>
<comment type="pathway">
    <text evidence="2 11">Purine metabolism; AMP biosynthesis via salvage pathway; AMP from adenosine: step 1/1.</text>
</comment>
<accession>A0AAF0FD32</accession>
<evidence type="ECO:0000313" key="14">
    <source>
        <dbReference type="Proteomes" id="UP001214628"/>
    </source>
</evidence>
<keyword evidence="8 11" id="KW-0418">Kinase</keyword>
<comment type="function">
    <text evidence="11">ATP dependent phosphorylation of adenosine and other related nucleoside analogs to monophosphate derivatives.</text>
</comment>
<dbReference type="GO" id="GO:0005634">
    <property type="term" value="C:nucleus"/>
    <property type="evidence" value="ECO:0007669"/>
    <property type="project" value="TreeGrafter"/>
</dbReference>
<evidence type="ECO:0000256" key="8">
    <source>
        <dbReference type="ARBA" id="ARBA00022777"/>
    </source>
</evidence>
<dbReference type="PANTHER" id="PTHR45769">
    <property type="entry name" value="ADENOSINE KINASE"/>
    <property type="match status" value="1"/>
</dbReference>
<dbReference type="InterPro" id="IPR011611">
    <property type="entry name" value="PfkB_dom"/>
</dbReference>
<dbReference type="SUPFAM" id="SSF53613">
    <property type="entry name" value="Ribokinase-like"/>
    <property type="match status" value="1"/>
</dbReference>
<dbReference type="GO" id="GO:0006166">
    <property type="term" value="P:purine ribonucleoside salvage"/>
    <property type="evidence" value="ECO:0007669"/>
    <property type="project" value="UniProtKB-KW"/>
</dbReference>
<keyword evidence="9 11" id="KW-0067">ATP-binding</keyword>
<dbReference type="GO" id="GO:0004001">
    <property type="term" value="F:adenosine kinase activity"/>
    <property type="evidence" value="ECO:0007669"/>
    <property type="project" value="UniProtKB-UniRule"/>
</dbReference>
<keyword evidence="6 11" id="KW-0660">Purine salvage</keyword>
<name>A0AAF0FD32_9BASI</name>
<dbReference type="GO" id="GO:0005829">
    <property type="term" value="C:cytosol"/>
    <property type="evidence" value="ECO:0007669"/>
    <property type="project" value="TreeGrafter"/>
</dbReference>
<comment type="similarity">
    <text evidence="3 11">Belongs to the carbohydrate kinase PfkB family.</text>
</comment>
<evidence type="ECO:0000256" key="3">
    <source>
        <dbReference type="ARBA" id="ARBA00010688"/>
    </source>
</evidence>
<dbReference type="EMBL" id="CP118377">
    <property type="protein sequence ID" value="WFD44006.1"/>
    <property type="molecule type" value="Genomic_DNA"/>
</dbReference>
<evidence type="ECO:0000256" key="9">
    <source>
        <dbReference type="ARBA" id="ARBA00022840"/>
    </source>
</evidence>
<evidence type="ECO:0000259" key="12">
    <source>
        <dbReference type="Pfam" id="PF00294"/>
    </source>
</evidence>
<reference evidence="13" key="1">
    <citation type="submission" date="2023-02" db="EMBL/GenBank/DDBJ databases">
        <title>Mating type loci evolution in Malassezia.</title>
        <authorList>
            <person name="Coelho M.A."/>
        </authorList>
    </citation>
    <scope>NUCLEOTIDE SEQUENCE</scope>
    <source>
        <strain evidence="13">CBS 14136</strain>
    </source>
</reference>
<organism evidence="13 14">
    <name type="scientific">Malassezia psittaci</name>
    <dbReference type="NCBI Taxonomy" id="1821823"/>
    <lineage>
        <taxon>Eukaryota</taxon>
        <taxon>Fungi</taxon>
        <taxon>Dikarya</taxon>
        <taxon>Basidiomycota</taxon>
        <taxon>Ustilaginomycotina</taxon>
        <taxon>Malasseziomycetes</taxon>
        <taxon>Malasseziales</taxon>
        <taxon>Malasseziaceae</taxon>
        <taxon>Malassezia</taxon>
    </lineage>
</organism>
<evidence type="ECO:0000256" key="1">
    <source>
        <dbReference type="ARBA" id="ARBA00001946"/>
    </source>
</evidence>
<dbReference type="PRINTS" id="PR00989">
    <property type="entry name" value="ADENOKINASE"/>
</dbReference>
<feature type="domain" description="Carbohydrate kinase PfkB" evidence="12">
    <location>
        <begin position="38"/>
        <end position="334"/>
    </location>
</feature>
<dbReference type="PROSITE" id="PS00584">
    <property type="entry name" value="PFKB_KINASES_2"/>
    <property type="match status" value="1"/>
</dbReference>
<proteinExistence type="inferred from homology"/>